<gene>
    <name evidence="2" type="ORF">Fmac_006874</name>
</gene>
<protein>
    <submittedName>
        <fullName evidence="2">Uncharacterized protein</fullName>
    </submittedName>
</protein>
<organism evidence="2 3">
    <name type="scientific">Flemingia macrophylla</name>
    <dbReference type="NCBI Taxonomy" id="520843"/>
    <lineage>
        <taxon>Eukaryota</taxon>
        <taxon>Viridiplantae</taxon>
        <taxon>Streptophyta</taxon>
        <taxon>Embryophyta</taxon>
        <taxon>Tracheophyta</taxon>
        <taxon>Spermatophyta</taxon>
        <taxon>Magnoliopsida</taxon>
        <taxon>eudicotyledons</taxon>
        <taxon>Gunneridae</taxon>
        <taxon>Pentapetalae</taxon>
        <taxon>rosids</taxon>
        <taxon>fabids</taxon>
        <taxon>Fabales</taxon>
        <taxon>Fabaceae</taxon>
        <taxon>Papilionoideae</taxon>
        <taxon>50 kb inversion clade</taxon>
        <taxon>NPAAA clade</taxon>
        <taxon>indigoferoid/millettioid clade</taxon>
        <taxon>Phaseoleae</taxon>
        <taxon>Flemingia</taxon>
    </lineage>
</organism>
<feature type="compositionally biased region" description="Polar residues" evidence="1">
    <location>
        <begin position="25"/>
        <end position="41"/>
    </location>
</feature>
<dbReference type="AlphaFoldDB" id="A0ABD1NBW5"/>
<evidence type="ECO:0000313" key="2">
    <source>
        <dbReference type="EMBL" id="KAL2345589.1"/>
    </source>
</evidence>
<keyword evidence="3" id="KW-1185">Reference proteome</keyword>
<comment type="caution">
    <text evidence="2">The sequence shown here is derived from an EMBL/GenBank/DDBJ whole genome shotgun (WGS) entry which is preliminary data.</text>
</comment>
<proteinExistence type="predicted"/>
<name>A0ABD1NBW5_9FABA</name>
<accession>A0ABD1NBW5</accession>
<evidence type="ECO:0000313" key="3">
    <source>
        <dbReference type="Proteomes" id="UP001603857"/>
    </source>
</evidence>
<feature type="region of interest" description="Disordered" evidence="1">
    <location>
        <begin position="24"/>
        <end position="64"/>
    </location>
</feature>
<sequence>MELKQMQTRFNSICHRVHLIDTLQDESTASQKHPSPRSSKINKPGQERKHPKSRLSNSRVYVNS</sequence>
<reference evidence="2 3" key="1">
    <citation type="submission" date="2024-08" db="EMBL/GenBank/DDBJ databases">
        <title>Insights into the chromosomal genome structure of Flemingia macrophylla.</title>
        <authorList>
            <person name="Ding Y."/>
            <person name="Zhao Y."/>
            <person name="Bi W."/>
            <person name="Wu M."/>
            <person name="Zhao G."/>
            <person name="Gong Y."/>
            <person name="Li W."/>
            <person name="Zhang P."/>
        </authorList>
    </citation>
    <scope>NUCLEOTIDE SEQUENCE [LARGE SCALE GENOMIC DNA]</scope>
    <source>
        <strain evidence="2">DYQJB</strain>
        <tissue evidence="2">Leaf</tissue>
    </source>
</reference>
<dbReference type="Proteomes" id="UP001603857">
    <property type="component" value="Unassembled WGS sequence"/>
</dbReference>
<dbReference type="EMBL" id="JBGMDY010000002">
    <property type="protein sequence ID" value="KAL2345589.1"/>
    <property type="molecule type" value="Genomic_DNA"/>
</dbReference>
<evidence type="ECO:0000256" key="1">
    <source>
        <dbReference type="SAM" id="MobiDB-lite"/>
    </source>
</evidence>
<feature type="compositionally biased region" description="Polar residues" evidence="1">
    <location>
        <begin position="54"/>
        <end position="64"/>
    </location>
</feature>